<dbReference type="GO" id="GO:0002040">
    <property type="term" value="P:sprouting angiogenesis"/>
    <property type="evidence" value="ECO:0007669"/>
    <property type="project" value="TreeGrafter"/>
</dbReference>
<accession>A0A9D3S866</accession>
<name>A0A9D3S866_ANGAN</name>
<dbReference type="GO" id="GO:0005730">
    <property type="term" value="C:nucleolus"/>
    <property type="evidence" value="ECO:0007669"/>
    <property type="project" value="TreeGrafter"/>
</dbReference>
<dbReference type="EMBL" id="JAFIRN010000002">
    <property type="protein sequence ID" value="KAG5853542.1"/>
    <property type="molecule type" value="Genomic_DNA"/>
</dbReference>
<sequence length="494" mass="54999">MFECYLTAPVLYLCFPVCGPDHQTSVQDPSTFLMQHLRKDLEQLTQTLGLGADDTVTAIHVLLSSLPRPHLLPRSRIRASFCPPLPGDSLVPRGSVGLQGEGCPYPTWPTSWSRAAEKTPFPSLDLPAEGGGVTAGEVPAGHRGSAEDLVRKISQNRTDLTYGTIGELIQNQREGEITIPAELCQEDLALSSDLQVLLPQRQGVGLCSTALVSYLIALHNQLVYATDRHTGEEETSYTVSVTDLSELHVIGYEPERDLIPLVLSNCQYSLERGQETLSQYDLPKIQQLILSRILQGKPLIALSGIPTLFSRQSRHYERVFTDVKAKVGQEPLPALKAASLAGQLQTHSDVCDTLGVVELALDFLSAAGGHAHMELVSYLEDVLRMERLAPHVLKALSRCSLKHCVALWQFLSSLRSESMLRLKRYREPLDEEARRLLMGFCSRGSVQAVRLEMHQFLLLHLNTNRDPELYRPDWGLKEMLQSYVERKDLDLPPE</sequence>
<comment type="caution">
    <text evidence="1">The sequence shown here is derived from an EMBL/GenBank/DDBJ whole genome shotgun (WGS) entry which is preliminary data.</text>
</comment>
<gene>
    <name evidence="1" type="ORF">ANANG_G00027090</name>
</gene>
<dbReference type="PANTHER" id="PTHR22605:SF18">
    <property type="entry name" value="E3 UBIQUITIN-PROTEIN LIGASE RNF213-ALPHA"/>
    <property type="match status" value="1"/>
</dbReference>
<evidence type="ECO:0000313" key="2">
    <source>
        <dbReference type="Proteomes" id="UP001044222"/>
    </source>
</evidence>
<dbReference type="GO" id="GO:0004842">
    <property type="term" value="F:ubiquitin-protein transferase activity"/>
    <property type="evidence" value="ECO:0007669"/>
    <property type="project" value="InterPro"/>
</dbReference>
<dbReference type="AlphaFoldDB" id="A0A9D3S866"/>
<dbReference type="Proteomes" id="UP001044222">
    <property type="component" value="Unassembled WGS sequence"/>
</dbReference>
<dbReference type="GO" id="GO:0016887">
    <property type="term" value="F:ATP hydrolysis activity"/>
    <property type="evidence" value="ECO:0007669"/>
    <property type="project" value="InterPro"/>
</dbReference>
<protein>
    <submittedName>
        <fullName evidence="1">Uncharacterized protein</fullName>
    </submittedName>
</protein>
<evidence type="ECO:0000313" key="1">
    <source>
        <dbReference type="EMBL" id="KAG5853542.1"/>
    </source>
</evidence>
<dbReference type="GO" id="GO:0016020">
    <property type="term" value="C:membrane"/>
    <property type="evidence" value="ECO:0007669"/>
    <property type="project" value="TreeGrafter"/>
</dbReference>
<keyword evidence="2" id="KW-1185">Reference proteome</keyword>
<dbReference type="InterPro" id="IPR031248">
    <property type="entry name" value="RNF213"/>
</dbReference>
<reference evidence="1" key="1">
    <citation type="submission" date="2021-01" db="EMBL/GenBank/DDBJ databases">
        <title>A chromosome-scale assembly of European eel, Anguilla anguilla.</title>
        <authorList>
            <person name="Henkel C."/>
            <person name="Jong-Raadsen S.A."/>
            <person name="Dufour S."/>
            <person name="Weltzien F.-A."/>
            <person name="Palstra A.P."/>
            <person name="Pelster B."/>
            <person name="Spaink H.P."/>
            <person name="Van Den Thillart G.E."/>
            <person name="Jansen H."/>
            <person name="Zahm M."/>
            <person name="Klopp C."/>
            <person name="Cedric C."/>
            <person name="Louis A."/>
            <person name="Berthelot C."/>
            <person name="Parey E."/>
            <person name="Roest Crollius H."/>
            <person name="Montfort J."/>
            <person name="Robinson-Rechavi M."/>
            <person name="Bucao C."/>
            <person name="Bouchez O."/>
            <person name="Gislard M."/>
            <person name="Lluch J."/>
            <person name="Milhes M."/>
            <person name="Lampietro C."/>
            <person name="Lopez Roques C."/>
            <person name="Donnadieu C."/>
            <person name="Braasch I."/>
            <person name="Desvignes T."/>
            <person name="Postlethwait J."/>
            <person name="Bobe J."/>
            <person name="Guiguen Y."/>
            <person name="Dirks R."/>
        </authorList>
    </citation>
    <scope>NUCLEOTIDE SEQUENCE</scope>
    <source>
        <strain evidence="1">Tag_6206</strain>
        <tissue evidence="1">Liver</tissue>
    </source>
</reference>
<organism evidence="1 2">
    <name type="scientific">Anguilla anguilla</name>
    <name type="common">European freshwater eel</name>
    <name type="synonym">Muraena anguilla</name>
    <dbReference type="NCBI Taxonomy" id="7936"/>
    <lineage>
        <taxon>Eukaryota</taxon>
        <taxon>Metazoa</taxon>
        <taxon>Chordata</taxon>
        <taxon>Craniata</taxon>
        <taxon>Vertebrata</taxon>
        <taxon>Euteleostomi</taxon>
        <taxon>Actinopterygii</taxon>
        <taxon>Neopterygii</taxon>
        <taxon>Teleostei</taxon>
        <taxon>Anguilliformes</taxon>
        <taxon>Anguillidae</taxon>
        <taxon>Anguilla</taxon>
    </lineage>
</organism>
<dbReference type="GO" id="GO:2000051">
    <property type="term" value="P:negative regulation of non-canonical Wnt signaling pathway"/>
    <property type="evidence" value="ECO:0007669"/>
    <property type="project" value="TreeGrafter"/>
</dbReference>
<dbReference type="GO" id="GO:0006511">
    <property type="term" value="P:ubiquitin-dependent protein catabolic process"/>
    <property type="evidence" value="ECO:0007669"/>
    <property type="project" value="TreeGrafter"/>
</dbReference>
<dbReference type="GO" id="GO:0005829">
    <property type="term" value="C:cytosol"/>
    <property type="evidence" value="ECO:0007669"/>
    <property type="project" value="TreeGrafter"/>
</dbReference>
<proteinExistence type="predicted"/>
<dbReference type="PANTHER" id="PTHR22605">
    <property type="entry name" value="RZ-TYPE DOMAIN-CONTAINING PROTEIN"/>
    <property type="match status" value="1"/>
</dbReference>